<evidence type="ECO:0000256" key="4">
    <source>
        <dbReference type="ARBA" id="ARBA00022170"/>
    </source>
</evidence>
<dbReference type="InterPro" id="IPR012875">
    <property type="entry name" value="SDHF4"/>
</dbReference>
<dbReference type="EMBL" id="JAIFTL010000343">
    <property type="protein sequence ID" value="KAG9319997.1"/>
    <property type="molecule type" value="Genomic_DNA"/>
</dbReference>
<dbReference type="GO" id="GO:0034553">
    <property type="term" value="P:mitochondrial respiratory chain complex II assembly"/>
    <property type="evidence" value="ECO:0007669"/>
    <property type="project" value="TreeGrafter"/>
</dbReference>
<reference evidence="7" key="1">
    <citation type="submission" date="2021-07" db="EMBL/GenBank/DDBJ databases">
        <title>Draft genome of Mortierella alpina, strain LL118, isolated from an aspen leaf litter sample.</title>
        <authorList>
            <person name="Yang S."/>
            <person name="Vinatzer B.A."/>
        </authorList>
    </citation>
    <scope>NUCLEOTIDE SEQUENCE</scope>
    <source>
        <strain evidence="7">LL118</strain>
    </source>
</reference>
<evidence type="ECO:0000313" key="7">
    <source>
        <dbReference type="EMBL" id="KAG9319997.1"/>
    </source>
</evidence>
<dbReference type="PANTHER" id="PTHR28524:SF3">
    <property type="entry name" value="SUCCINATE DEHYDROGENASE ASSEMBLY FACTOR 4, MITOCHONDRIAL"/>
    <property type="match status" value="1"/>
</dbReference>
<sequence>MATASTARGHAYRMVISTGIITHVANAAVRTASARTTLLAVTGGAYRSYSKGLRPRGPGPMPLGSPKDQAEFEQLVKDAAASPATSHPDAKTPVPDEFVGDTNPSTGEVGGPKREPVRFGDWSFKGRHSLSQVKTMLRFTTASAIRSVSAFRPATRYSPVAIRSYSEAFKKKEKAQEEVFFRQREEQEIKKLREALAKKEKEAEDLRKAKSSNGKSNNGKA</sequence>
<dbReference type="GO" id="GO:0042030">
    <property type="term" value="F:ATPase inhibitor activity"/>
    <property type="evidence" value="ECO:0007669"/>
    <property type="project" value="InterPro"/>
</dbReference>
<comment type="caution">
    <text evidence="7">The sequence shown here is derived from an EMBL/GenBank/DDBJ whole genome shotgun (WGS) entry which is preliminary data.</text>
</comment>
<dbReference type="InterPro" id="IPR007648">
    <property type="entry name" value="ATPase_inhibitor_mt"/>
</dbReference>
<feature type="region of interest" description="Disordered" evidence="6">
    <location>
        <begin position="78"/>
        <end position="120"/>
    </location>
</feature>
<gene>
    <name evidence="7" type="ORF">KVV02_002413</name>
</gene>
<dbReference type="GO" id="GO:0005739">
    <property type="term" value="C:mitochondrion"/>
    <property type="evidence" value="ECO:0007669"/>
    <property type="project" value="UniProtKB-SubCell"/>
</dbReference>
<protein>
    <recommendedName>
        <fullName evidence="4">Succinate dehydrogenase assembly factor 4, mitochondrial</fullName>
    </recommendedName>
</protein>
<evidence type="ECO:0000256" key="3">
    <source>
        <dbReference type="ARBA" id="ARBA00010901"/>
    </source>
</evidence>
<dbReference type="AlphaFoldDB" id="A0A9P7ZX15"/>
<feature type="compositionally biased region" description="Basic and acidic residues" evidence="6">
    <location>
        <begin position="198"/>
        <end position="208"/>
    </location>
</feature>
<dbReference type="PANTHER" id="PTHR28524">
    <property type="entry name" value="SUCCINATE DEHYDROGENASE ASSEMBLY FACTOR 4, MITOCHONDRIAL"/>
    <property type="match status" value="1"/>
</dbReference>
<organism evidence="7 8">
    <name type="scientific">Mortierella alpina</name>
    <name type="common">Oleaginous fungus</name>
    <name type="synonym">Mortierella renispora</name>
    <dbReference type="NCBI Taxonomy" id="64518"/>
    <lineage>
        <taxon>Eukaryota</taxon>
        <taxon>Fungi</taxon>
        <taxon>Fungi incertae sedis</taxon>
        <taxon>Mucoromycota</taxon>
        <taxon>Mortierellomycotina</taxon>
        <taxon>Mortierellomycetes</taxon>
        <taxon>Mortierellales</taxon>
        <taxon>Mortierellaceae</taxon>
        <taxon>Mortierella</taxon>
    </lineage>
</organism>
<evidence type="ECO:0000313" key="8">
    <source>
        <dbReference type="Proteomes" id="UP000717515"/>
    </source>
</evidence>
<proteinExistence type="inferred from homology"/>
<keyword evidence="5" id="KW-0496">Mitochondrion</keyword>
<name>A0A9P7ZX15_MORAP</name>
<feature type="region of interest" description="Disordered" evidence="6">
    <location>
        <begin position="198"/>
        <end position="221"/>
    </location>
</feature>
<dbReference type="Gene3D" id="1.20.5.500">
    <property type="entry name" value="Single helix bin"/>
    <property type="match status" value="1"/>
</dbReference>
<dbReference type="Pfam" id="PF07896">
    <property type="entry name" value="DUF1674"/>
    <property type="match status" value="1"/>
</dbReference>
<evidence type="ECO:0000256" key="6">
    <source>
        <dbReference type="SAM" id="MobiDB-lite"/>
    </source>
</evidence>
<evidence type="ECO:0000256" key="1">
    <source>
        <dbReference type="ARBA" id="ARBA00004173"/>
    </source>
</evidence>
<accession>A0A9P7ZX15</accession>
<comment type="similarity">
    <text evidence="2">Belongs to the SDHAF4 family.</text>
</comment>
<dbReference type="Proteomes" id="UP000717515">
    <property type="component" value="Unassembled WGS sequence"/>
</dbReference>
<feature type="compositionally biased region" description="Polar residues" evidence="6">
    <location>
        <begin position="211"/>
        <end position="221"/>
    </location>
</feature>
<evidence type="ECO:0000256" key="5">
    <source>
        <dbReference type="ARBA" id="ARBA00023128"/>
    </source>
</evidence>
<comment type="similarity">
    <text evidence="3">Belongs to the ATPase inhibitor family.</text>
</comment>
<dbReference type="Pfam" id="PF04568">
    <property type="entry name" value="IATP"/>
    <property type="match status" value="1"/>
</dbReference>
<evidence type="ECO:0000256" key="2">
    <source>
        <dbReference type="ARBA" id="ARBA00005701"/>
    </source>
</evidence>
<comment type="subcellular location">
    <subcellularLocation>
        <location evidence="1">Mitochondrion</location>
    </subcellularLocation>
</comment>